<dbReference type="FunFam" id="3.30.1160.10:FF:000002">
    <property type="entry name" value="Cyanate hydratase"/>
    <property type="match status" value="1"/>
</dbReference>
<dbReference type="EC" id="4.2.1.104" evidence="3"/>
<dbReference type="Gene3D" id="3.30.1160.10">
    <property type="entry name" value="Cyanate lyase, C-terminal domain"/>
    <property type="match status" value="1"/>
</dbReference>
<dbReference type="HAMAP" id="MF_00535">
    <property type="entry name" value="Cyanate_hydrat"/>
    <property type="match status" value="1"/>
</dbReference>
<evidence type="ECO:0000259" key="4">
    <source>
        <dbReference type="SMART" id="SM01116"/>
    </source>
</evidence>
<dbReference type="PANTHER" id="PTHR34186">
    <property type="entry name" value="CYANATE HYDRATASE"/>
    <property type="match status" value="1"/>
</dbReference>
<dbReference type="CDD" id="cd00559">
    <property type="entry name" value="Cyanase_C"/>
    <property type="match status" value="1"/>
</dbReference>
<keyword evidence="2 3" id="KW-0456">Lyase</keyword>
<comment type="catalytic activity">
    <reaction evidence="3">
        <text>cyanate + hydrogencarbonate + 3 H(+) = NH4(+) + 2 CO2</text>
        <dbReference type="Rhea" id="RHEA:11120"/>
        <dbReference type="ChEBI" id="CHEBI:15378"/>
        <dbReference type="ChEBI" id="CHEBI:16526"/>
        <dbReference type="ChEBI" id="CHEBI:17544"/>
        <dbReference type="ChEBI" id="CHEBI:28938"/>
        <dbReference type="ChEBI" id="CHEBI:29195"/>
        <dbReference type="EC" id="4.2.1.104"/>
    </reaction>
</comment>
<feature type="active site" evidence="3">
    <location>
        <position position="101"/>
    </location>
</feature>
<sequence length="170" mass="18787">METMEKAGGSTAPSAVVAALISAKQFSGKTFGQIAAETGLTNVYVAQLFRRQAQLKPETVASLRSAVPALTDKLISEMMVAPFRSYRPNIIQEPAIYRLHEAIMHFGESIKEVINEDFGDGIMSAIDFYCSVDKVTGVDGKDRVVITFDGKYLPYTEQKSEHMVSRKMQQ</sequence>
<name>A0ABD0U576_DENTH</name>
<dbReference type="EMBL" id="JANQDX010000017">
    <property type="protein sequence ID" value="KAL0907413.1"/>
    <property type="molecule type" value="Genomic_DNA"/>
</dbReference>
<dbReference type="SMART" id="SM01116">
    <property type="entry name" value="Cyanate_lyase"/>
    <property type="match status" value="1"/>
</dbReference>
<comment type="caution">
    <text evidence="5">The sequence shown here is derived from an EMBL/GenBank/DDBJ whole genome shotgun (WGS) entry which is preliminary data.</text>
</comment>
<dbReference type="PRINTS" id="PR01693">
    <property type="entry name" value="CYANASE"/>
</dbReference>
<accession>A0ABD0U576</accession>
<evidence type="ECO:0000256" key="3">
    <source>
        <dbReference type="HAMAP-Rule" id="MF_03139"/>
    </source>
</evidence>
<dbReference type="InterPro" id="IPR008076">
    <property type="entry name" value="Cyanase"/>
</dbReference>
<feature type="domain" description="Cyanate lyase C-terminal" evidence="4">
    <location>
        <begin position="85"/>
        <end position="158"/>
    </location>
</feature>
<dbReference type="SUPFAM" id="SSF47413">
    <property type="entry name" value="lambda repressor-like DNA-binding domains"/>
    <property type="match status" value="1"/>
</dbReference>
<dbReference type="InterPro" id="IPR003712">
    <property type="entry name" value="Cyanate_lyase_C"/>
</dbReference>
<dbReference type="PANTHER" id="PTHR34186:SF2">
    <property type="entry name" value="CYANATE HYDRATASE"/>
    <property type="match status" value="1"/>
</dbReference>
<evidence type="ECO:0000256" key="1">
    <source>
        <dbReference type="ARBA" id="ARBA00003561"/>
    </source>
</evidence>
<proteinExistence type="inferred from homology"/>
<comment type="function">
    <text evidence="1 3">Catalyzes the reaction of cyanate with bicarbonate to produce ammonia and carbon dioxide.</text>
</comment>
<dbReference type="InterPro" id="IPR036581">
    <property type="entry name" value="Cyanate_lyase_C_sf"/>
</dbReference>
<organism evidence="5 6">
    <name type="scientific">Dendrobium thyrsiflorum</name>
    <name type="common">Pinecone-like raceme dendrobium</name>
    <name type="synonym">Orchid</name>
    <dbReference type="NCBI Taxonomy" id="117978"/>
    <lineage>
        <taxon>Eukaryota</taxon>
        <taxon>Viridiplantae</taxon>
        <taxon>Streptophyta</taxon>
        <taxon>Embryophyta</taxon>
        <taxon>Tracheophyta</taxon>
        <taxon>Spermatophyta</taxon>
        <taxon>Magnoliopsida</taxon>
        <taxon>Liliopsida</taxon>
        <taxon>Asparagales</taxon>
        <taxon>Orchidaceae</taxon>
        <taxon>Epidendroideae</taxon>
        <taxon>Malaxideae</taxon>
        <taxon>Dendrobiinae</taxon>
        <taxon>Dendrobium</taxon>
    </lineage>
</organism>
<evidence type="ECO:0000313" key="5">
    <source>
        <dbReference type="EMBL" id="KAL0907413.1"/>
    </source>
</evidence>
<dbReference type="InterPro" id="IPR010982">
    <property type="entry name" value="Lambda_DNA-bd_dom_sf"/>
</dbReference>
<dbReference type="SUPFAM" id="SSF55234">
    <property type="entry name" value="Cyanase C-terminal domain"/>
    <property type="match status" value="1"/>
</dbReference>
<dbReference type="NCBIfam" id="TIGR00673">
    <property type="entry name" value="cynS"/>
    <property type="match status" value="1"/>
</dbReference>
<protein>
    <recommendedName>
        <fullName evidence="3">Cyanate hydratase</fullName>
        <shortName evidence="3">Cyanase</shortName>
        <ecNumber evidence="3">4.2.1.104</ecNumber>
    </recommendedName>
    <alternativeName>
        <fullName evidence="3">Cyanate hydrolase</fullName>
    </alternativeName>
    <alternativeName>
        <fullName evidence="3">Cyanate lyase</fullName>
    </alternativeName>
</protein>
<gene>
    <name evidence="3" type="primary">CYN</name>
    <name evidence="5" type="ORF">M5K25_021825</name>
</gene>
<dbReference type="AlphaFoldDB" id="A0ABD0U576"/>
<evidence type="ECO:0000313" key="6">
    <source>
        <dbReference type="Proteomes" id="UP001552299"/>
    </source>
</evidence>
<feature type="active site" evidence="3">
    <location>
        <position position="98"/>
    </location>
</feature>
<feature type="active site" evidence="3">
    <location>
        <position position="124"/>
    </location>
</feature>
<dbReference type="Proteomes" id="UP001552299">
    <property type="component" value="Unassembled WGS sequence"/>
</dbReference>
<dbReference type="Gene3D" id="1.10.260.40">
    <property type="entry name" value="lambda repressor-like DNA-binding domains"/>
    <property type="match status" value="1"/>
</dbReference>
<evidence type="ECO:0000256" key="2">
    <source>
        <dbReference type="ARBA" id="ARBA00023239"/>
    </source>
</evidence>
<reference evidence="5 6" key="1">
    <citation type="journal article" date="2024" name="Plant Biotechnol. J.">
        <title>Dendrobium thyrsiflorum genome and its molecular insights into genes involved in important horticultural traits.</title>
        <authorList>
            <person name="Chen B."/>
            <person name="Wang J.Y."/>
            <person name="Zheng P.J."/>
            <person name="Li K.L."/>
            <person name="Liang Y.M."/>
            <person name="Chen X.F."/>
            <person name="Zhang C."/>
            <person name="Zhao X."/>
            <person name="He X."/>
            <person name="Zhang G.Q."/>
            <person name="Liu Z.J."/>
            <person name="Xu Q."/>
        </authorList>
    </citation>
    <scope>NUCLEOTIDE SEQUENCE [LARGE SCALE GENOMIC DNA]</scope>
    <source>
        <strain evidence="5">GZMU011</strain>
    </source>
</reference>
<comment type="similarity">
    <text evidence="3">Belongs to the cyanase family.</text>
</comment>
<dbReference type="Pfam" id="PF02560">
    <property type="entry name" value="Cyanate_lyase"/>
    <property type="match status" value="1"/>
</dbReference>
<dbReference type="GO" id="GO:0008824">
    <property type="term" value="F:cyanate hydratase activity"/>
    <property type="evidence" value="ECO:0007669"/>
    <property type="project" value="UniProtKB-UniRule"/>
</dbReference>
<dbReference type="PIRSF" id="PIRSF001263">
    <property type="entry name" value="Cyanate_hydratas"/>
    <property type="match status" value="1"/>
</dbReference>
<keyword evidence="6" id="KW-1185">Reference proteome</keyword>